<dbReference type="RefSeq" id="WP_114289610.1">
    <property type="nucleotide sequence ID" value="NZ_CP122523.1"/>
</dbReference>
<evidence type="ECO:0000256" key="1">
    <source>
        <dbReference type="SAM" id="Coils"/>
    </source>
</evidence>
<dbReference type="Proteomes" id="UP000288197">
    <property type="component" value="Unassembled WGS sequence"/>
</dbReference>
<feature type="coiled-coil region" evidence="1">
    <location>
        <begin position="88"/>
        <end position="115"/>
    </location>
</feature>
<keyword evidence="1" id="KW-0175">Coiled coil</keyword>
<dbReference type="PROSITE" id="PS51257">
    <property type="entry name" value="PROKAR_LIPOPROTEIN"/>
    <property type="match status" value="1"/>
</dbReference>
<sequence length="209" mass="23675">MRKTKLTILLITMLLFVASCGITQELDESITVSKELGTTLGEQQKVLKDLLANVERIIPSFEKDMEEQPETVLFNDETGALYKNYTARQSLYTDIESGQKTLKKLQKEIQRISDKNAVDVNHDKLNLISSSLQIIINNYDSLILYMDTGFEQEEALYTNLPVDNLDDQGSVINRTYGSVTMVAEEAKSNMSYTSNLVKTYEKEASTHKK</sequence>
<evidence type="ECO:0000256" key="2">
    <source>
        <dbReference type="SAM" id="SignalP"/>
    </source>
</evidence>
<accession>A0A369AX34</accession>
<organism evidence="3 4">
    <name type="scientific">Vagococcus fluvialis</name>
    <dbReference type="NCBI Taxonomy" id="2738"/>
    <lineage>
        <taxon>Bacteria</taxon>
        <taxon>Bacillati</taxon>
        <taxon>Bacillota</taxon>
        <taxon>Bacilli</taxon>
        <taxon>Lactobacillales</taxon>
        <taxon>Enterococcaceae</taxon>
        <taxon>Vagococcus</taxon>
    </lineage>
</organism>
<proteinExistence type="predicted"/>
<evidence type="ECO:0000313" key="4">
    <source>
        <dbReference type="Proteomes" id="UP000288197"/>
    </source>
</evidence>
<comment type="caution">
    <text evidence="3">The sequence shown here is derived from an EMBL/GenBank/DDBJ whole genome shotgun (WGS) entry which is preliminary data.</text>
</comment>
<protein>
    <recommendedName>
        <fullName evidence="5">Cell-wall binding lipoprotein</fullName>
    </recommendedName>
</protein>
<name>A0A369AX34_9ENTE</name>
<keyword evidence="4" id="KW-1185">Reference proteome</keyword>
<feature type="chain" id="PRO_5038708658" description="Cell-wall binding lipoprotein" evidence="2">
    <location>
        <begin position="22"/>
        <end position="209"/>
    </location>
</feature>
<evidence type="ECO:0000313" key="3">
    <source>
        <dbReference type="EMBL" id="RSU02302.1"/>
    </source>
</evidence>
<dbReference type="OrthoDB" id="2199508at2"/>
<feature type="signal peptide" evidence="2">
    <location>
        <begin position="1"/>
        <end position="21"/>
    </location>
</feature>
<dbReference type="GeneID" id="63146374"/>
<evidence type="ECO:0008006" key="5">
    <source>
        <dbReference type="Google" id="ProtNLM"/>
    </source>
</evidence>
<reference evidence="3 4" key="1">
    <citation type="submission" date="2017-05" db="EMBL/GenBank/DDBJ databases">
        <title>Vagococcus spp. assemblies.</title>
        <authorList>
            <person name="Gulvik C.A."/>
        </authorList>
    </citation>
    <scope>NUCLEOTIDE SEQUENCE [LARGE SCALE GENOMIC DNA]</scope>
    <source>
        <strain evidence="3 4">NCFB 2497</strain>
    </source>
</reference>
<dbReference type="AlphaFoldDB" id="A0A369AX34"/>
<dbReference type="EMBL" id="NGJX01000005">
    <property type="protein sequence ID" value="RSU02302.1"/>
    <property type="molecule type" value="Genomic_DNA"/>
</dbReference>
<gene>
    <name evidence="3" type="ORF">CBF32_06875</name>
</gene>
<keyword evidence="2" id="KW-0732">Signal</keyword>